<dbReference type="InterPro" id="IPR017943">
    <property type="entry name" value="Bactericidal_perm-incr_a/b_dom"/>
</dbReference>
<dbReference type="Proteomes" id="UP001152797">
    <property type="component" value="Unassembled WGS sequence"/>
</dbReference>
<feature type="coiled-coil region" evidence="1">
    <location>
        <begin position="184"/>
        <end position="211"/>
    </location>
</feature>
<dbReference type="Gene3D" id="3.15.10.10">
    <property type="entry name" value="Bactericidal permeability-increasing protein, domain 1"/>
    <property type="match status" value="1"/>
</dbReference>
<reference evidence="3" key="2">
    <citation type="submission" date="2024-04" db="EMBL/GenBank/DDBJ databases">
        <authorList>
            <person name="Chen Y."/>
            <person name="Shah S."/>
            <person name="Dougan E. K."/>
            <person name="Thang M."/>
            <person name="Chan C."/>
        </authorList>
    </citation>
    <scope>NUCLEOTIDE SEQUENCE [LARGE SCALE GENOMIC DNA]</scope>
</reference>
<name>A0A9P1FP83_9DINO</name>
<comment type="caution">
    <text evidence="2">The sequence shown here is derived from an EMBL/GenBank/DDBJ whole genome shotgun (WGS) entry which is preliminary data.</text>
</comment>
<accession>A0A9P1FP83</accession>
<evidence type="ECO:0000256" key="1">
    <source>
        <dbReference type="SAM" id="Coils"/>
    </source>
</evidence>
<evidence type="ECO:0000313" key="2">
    <source>
        <dbReference type="EMBL" id="CAI3983343.1"/>
    </source>
</evidence>
<reference evidence="2" key="1">
    <citation type="submission" date="2022-10" db="EMBL/GenBank/DDBJ databases">
        <authorList>
            <person name="Chen Y."/>
            <person name="Dougan E. K."/>
            <person name="Chan C."/>
            <person name="Rhodes N."/>
            <person name="Thang M."/>
        </authorList>
    </citation>
    <scope>NUCLEOTIDE SEQUENCE</scope>
</reference>
<feature type="non-terminal residue" evidence="2">
    <location>
        <position position="1"/>
    </location>
</feature>
<organism evidence="2">
    <name type="scientific">Cladocopium goreaui</name>
    <dbReference type="NCBI Taxonomy" id="2562237"/>
    <lineage>
        <taxon>Eukaryota</taxon>
        <taxon>Sar</taxon>
        <taxon>Alveolata</taxon>
        <taxon>Dinophyceae</taxon>
        <taxon>Suessiales</taxon>
        <taxon>Symbiodiniaceae</taxon>
        <taxon>Cladocopium</taxon>
    </lineage>
</organism>
<dbReference type="OrthoDB" id="287623at2759"/>
<dbReference type="AlphaFoldDB" id="A0A9P1FP83"/>
<evidence type="ECO:0000313" key="3">
    <source>
        <dbReference type="EMBL" id="CAL1136718.1"/>
    </source>
</evidence>
<dbReference type="SUPFAM" id="SSF55394">
    <property type="entry name" value="Bactericidal permeability-increasing protein, BPI"/>
    <property type="match status" value="1"/>
</dbReference>
<dbReference type="GO" id="GO:0008289">
    <property type="term" value="F:lipid binding"/>
    <property type="evidence" value="ECO:0007669"/>
    <property type="project" value="InterPro"/>
</dbReference>
<sequence length="1023" mass="112003">MAMFQSLLCSYTDGSGSADAVLTRLMTNYKKLIHEEGYIDTKSDAGFNATAVFLESLEATARAMRLEPANRSYRSSFTINYRALFPDESRNYRVDILEASVEQNAVIWVNGDKFEFSQEAMQCAEDLQRAWSELCALLERWKAGDPGDKPQRTEMRTSLVTLDVAWAAFEKKYISELIAIEDQARKLIVQAVDCEKRLRDLEAKYGETEALLVRSEYQAEQRRLVGSISYLNSVANFRRKGRDDLPADVLFDAVRTIQRCDLAEKNGQSTELSAAARTLCGDVVESFVAMRLYLREIGKCLERVDPHLCNNAGLVTRLVDWEESWEVGARYVQNELLLNGICDLVAEIRLAQHVAPSLRDMCNLGRTCPCRGMTSFPRMLARCMLFAAAMAASFDDPLAQWLDSLKFSLQDVTQEKAGITFKVSNLVCQNLQLSDIKSAVEDVGMSITLEGIGIVCNGHFDYHGLAIVSGSGDLQAVVKSSPSSTATVALHGTNMAQNLPWAVEATSCDANLDLKLTLSGSIIYDVINIFKTPVSALIKHQAIAQACTQLKTMAAGQLSQKLADFNRLMLPSDDGELLLKSTGLAAKPEAGAPWFHVDMESFEDFVEDVANGDHGDRPKAEENDAGSQGNLFLAERRLKAVSKDGTVDWTHDETLKWISWLVDDVIGPERLDQAVSWAVKGNETVIIPGPANPLMTTTVKQPDAGLELRVTAFLKSASIEGADGMSDFSPVAAVGPNDLRFKVSWGTAKRPAFGLGVDVKVQVEAVDLSSGKSQAAMEQEMSLHLAVLSPSLEVQGEVQVLAREWPGTRSLAQLMVAPKQCLTSMLKQAPLLKSVQMKFQQLAAPLSFVTRTQGALENALANLLNNGVGLFNQELSESVATVHHLMHSGFRTAAGAASVGWHAVDLCCGKSLTSALLSLDSDGPKSITAVDWRDPSGLPHHEEALARDRAHAEAAYADVPVTYLQHDVLADDFLPILQQRIEDVGRPTAILGMHLCGRLPRFQGVCRPSARWRSTLSSGRPRC</sequence>
<proteinExistence type="predicted"/>
<gene>
    <name evidence="2" type="ORF">C1SCF055_LOCUS10961</name>
</gene>
<keyword evidence="4" id="KW-1185">Reference proteome</keyword>
<keyword evidence="1" id="KW-0175">Coiled coil</keyword>
<dbReference type="EMBL" id="CAMXCT030000792">
    <property type="protein sequence ID" value="CAL4770655.1"/>
    <property type="molecule type" value="Genomic_DNA"/>
</dbReference>
<evidence type="ECO:0000313" key="4">
    <source>
        <dbReference type="Proteomes" id="UP001152797"/>
    </source>
</evidence>
<protein>
    <submittedName>
        <fullName evidence="2">Uncharacterized protein</fullName>
    </submittedName>
</protein>
<dbReference type="EMBL" id="CAMXCT010000792">
    <property type="protein sequence ID" value="CAI3983343.1"/>
    <property type="molecule type" value="Genomic_DNA"/>
</dbReference>
<dbReference type="EMBL" id="CAMXCT020000792">
    <property type="protein sequence ID" value="CAL1136718.1"/>
    <property type="molecule type" value="Genomic_DNA"/>
</dbReference>